<sequence>MHKPSSKGGGAPPWTRACELGACASFAASVIRCGNTVDLLRKDKLQAMVVEAHHRGLTSTLTCMHDVGDVADLHVRHGGATWELEGTINETLLTDLFELDRRLLGQPSAMCVCTATKAMVVAKIDRKILLYVCPGKIKVVKGMDELLEKVVDETGSGDDMAYTLSVLFSTPPGHHPVRDTIATIALPDQGVHKDISRPVGEIAQNCPAPDLTLAVPECNRWTGHPSNQDDDVVPSSLPKLGRPPTTTPTPVEVHSPMKSVQLKHGHKDNQDHHHQPAESPARSALLSADLSLQRSLRPSVDPQHIDSTGRIAIAPDVHGRAATPLKLTPEQCPAALSPSVEALQNRTAPSTHASDPTRSSFVLPDPESTVCGRPSLSPLRTNALKDCAAALPSPLSAATQVGDSNSHHTRDNSVHSSPPAASPPKPVLIATATSPLRHAVRYHLPALKVVSHAALLATIPASYKSKLGEGVWWQLEDHARRVERRGGRPRAASVCSQSAADSWTLHVPPAFCLCEFASTPRSRDGRQRLCHQGSQDKSTIPSPVPQHRRATASKDSSTHLDTNSLHVARERVPDDDVGSNPVLARVDQVPTSATPYTGHSTMPPPTPRNRAQHTDAAQGESRHEASTTSSPSWCQQLSTLHDGLSTPQNPSLALAQFPEPFEVGAEGGTSPVDSDRSLLVRQSPGRSSSHVRQVSFNGIQVTTEADVESPCARGECAGAAERTTSDPSDSVDTGAVAHCTSGPWMISEIPNATADLSSMRLSVENAHDPRLVQVLGPAHDAPLSSQPAQPAHTASSAKWRAQVDSSELVVPTQPKPCDQLQLSIQTPSKPAEQPYRSVRKVGGASSAPTLSPRGSPAARHDRKDRSPPARHRDVVIHAQGSPESSTSTCERDSLDSLDDFADTAAHRATWSSREVVPAEVRVKASLAPTTPAPSIGHTSSRHKAPAPPMPPRSPPKANPRAPPPEAFANEQQQPLISAATTASSTPRPDSPTAYMPTFMRDHPWMSSTRSTGRAPPLERPPNTVQECARGAAKGISSVVKPPTAMDIYLRSQQQQHEQRVNSVSDPWRSGQAIPSSPRPGNSHDRFESRGGHDQAVETIPRVENEGDKWAVPSAIPPTQRRPPSPLTTTPSPLTTTLVVPHEENSPPPTPPPSPPPKPQSMFVRVVDTPKDRAARLMELREKKLKQLQDRKDFAAGKPSKDVEPSPPQGPLSVGPSATNAKPVVGQFLKPTSNRQLIQNALETNLLAGTACDAERARVVQALLDHTADNFVVTFKGSVQEMKMTFKGLYALEKEYVHKIYGQGPAQLQPAMVKQFFRYNSGKKAFLPVSTRSFTIKTDGAALADDCFRKKKMDLF</sequence>
<protein>
    <recommendedName>
        <fullName evidence="2">CKK domain-containing protein</fullName>
    </recommendedName>
</protein>
<dbReference type="InterPro" id="IPR038209">
    <property type="entry name" value="CKK_dom_sf"/>
</dbReference>
<feature type="compositionally biased region" description="Polar residues" evidence="1">
    <location>
        <begin position="553"/>
        <end position="565"/>
    </location>
</feature>
<dbReference type="PROSITE" id="PS51508">
    <property type="entry name" value="CKK"/>
    <property type="match status" value="1"/>
</dbReference>
<feature type="compositionally biased region" description="Basic and acidic residues" evidence="1">
    <location>
        <begin position="858"/>
        <end position="875"/>
    </location>
</feature>
<feature type="region of interest" description="Disordered" evidence="1">
    <location>
        <begin position="924"/>
        <end position="967"/>
    </location>
</feature>
<dbReference type="STRING" id="157072.A0A024U2N8"/>
<feature type="region of interest" description="Disordered" evidence="1">
    <location>
        <begin position="524"/>
        <end position="634"/>
    </location>
</feature>
<feature type="domain" description="CKK" evidence="2">
    <location>
        <begin position="1221"/>
        <end position="1355"/>
    </location>
</feature>
<feature type="compositionally biased region" description="Polar residues" evidence="1">
    <location>
        <begin position="532"/>
        <end position="541"/>
    </location>
</feature>
<feature type="compositionally biased region" description="Polar residues" evidence="1">
    <location>
        <begin position="1051"/>
        <end position="1064"/>
    </location>
</feature>
<proteinExistence type="predicted"/>
<dbReference type="InterPro" id="IPR014797">
    <property type="entry name" value="CKK_CAMSAP"/>
</dbReference>
<dbReference type="eggNOG" id="KOG3654">
    <property type="taxonomic scope" value="Eukaryota"/>
</dbReference>
<feature type="compositionally biased region" description="Low complexity" evidence="1">
    <location>
        <begin position="1126"/>
        <end position="1136"/>
    </location>
</feature>
<dbReference type="GO" id="GO:0008017">
    <property type="term" value="F:microtubule binding"/>
    <property type="evidence" value="ECO:0007669"/>
    <property type="project" value="InterPro"/>
</dbReference>
<reference evidence="3" key="1">
    <citation type="submission" date="2013-12" db="EMBL/GenBank/DDBJ databases">
        <title>The Genome Sequence of Aphanomyces invadans NJM9701.</title>
        <authorList>
            <consortium name="The Broad Institute Genomics Platform"/>
            <person name="Russ C."/>
            <person name="Tyler B."/>
            <person name="van West P."/>
            <person name="Dieguez-Uribeondo J."/>
            <person name="Young S.K."/>
            <person name="Zeng Q."/>
            <person name="Gargeya S."/>
            <person name="Fitzgerald M."/>
            <person name="Abouelleil A."/>
            <person name="Alvarado L."/>
            <person name="Chapman S.B."/>
            <person name="Gainer-Dewar J."/>
            <person name="Goldberg J."/>
            <person name="Griggs A."/>
            <person name="Gujja S."/>
            <person name="Hansen M."/>
            <person name="Howarth C."/>
            <person name="Imamovic A."/>
            <person name="Ireland A."/>
            <person name="Larimer J."/>
            <person name="McCowan C."/>
            <person name="Murphy C."/>
            <person name="Pearson M."/>
            <person name="Poon T.W."/>
            <person name="Priest M."/>
            <person name="Roberts A."/>
            <person name="Saif S."/>
            <person name="Shea T."/>
            <person name="Sykes S."/>
            <person name="Wortman J."/>
            <person name="Nusbaum C."/>
            <person name="Birren B."/>
        </authorList>
    </citation>
    <scope>NUCLEOTIDE SEQUENCE [LARGE SCALE GENOMIC DNA]</scope>
    <source>
        <strain evidence="3">NJM9701</strain>
    </source>
</reference>
<dbReference type="Pfam" id="PF08683">
    <property type="entry name" value="CAMSAP_CKK"/>
    <property type="match status" value="1"/>
</dbReference>
<feature type="region of interest" description="Disordered" evidence="1">
    <location>
        <begin position="217"/>
        <end position="283"/>
    </location>
</feature>
<evidence type="ECO:0000259" key="2">
    <source>
        <dbReference type="PROSITE" id="PS51508"/>
    </source>
</evidence>
<dbReference type="OrthoDB" id="2125658at2759"/>
<accession>A0A024U2N8</accession>
<feature type="region of interest" description="Disordered" evidence="1">
    <location>
        <begin position="1051"/>
        <end position="1161"/>
    </location>
</feature>
<feature type="compositionally biased region" description="Basic and acidic residues" evidence="1">
    <location>
        <begin position="1081"/>
        <end position="1108"/>
    </location>
</feature>
<dbReference type="GeneID" id="20084952"/>
<feature type="compositionally biased region" description="Basic and acidic residues" evidence="1">
    <location>
        <begin position="267"/>
        <end position="276"/>
    </location>
</feature>
<feature type="region of interest" description="Disordered" evidence="1">
    <location>
        <begin position="397"/>
        <end position="427"/>
    </location>
</feature>
<dbReference type="PANTHER" id="PTHR21595">
    <property type="entry name" value="PATRONIN"/>
    <property type="match status" value="1"/>
</dbReference>
<feature type="compositionally biased region" description="Pro residues" evidence="1">
    <location>
        <begin position="1145"/>
        <end position="1158"/>
    </location>
</feature>
<dbReference type="SMART" id="SM01051">
    <property type="entry name" value="CAMSAP_CKK"/>
    <property type="match status" value="1"/>
</dbReference>
<dbReference type="PANTHER" id="PTHR21595:SF0">
    <property type="entry name" value="PATRONIN"/>
    <property type="match status" value="1"/>
</dbReference>
<feature type="compositionally biased region" description="Polar residues" evidence="1">
    <location>
        <begin position="342"/>
        <end position="360"/>
    </location>
</feature>
<feature type="region of interest" description="Disordered" evidence="1">
    <location>
        <begin position="341"/>
        <end position="376"/>
    </location>
</feature>
<dbReference type="RefSeq" id="XP_008871643.1">
    <property type="nucleotide sequence ID" value="XM_008873421.1"/>
</dbReference>
<dbReference type="VEuPathDB" id="FungiDB:H310_07902"/>
<dbReference type="SUPFAM" id="SSF50346">
    <property type="entry name" value="PRC-barrel domain"/>
    <property type="match status" value="1"/>
</dbReference>
<dbReference type="Gene3D" id="3.10.20.360">
    <property type="entry name" value="CKK domain"/>
    <property type="match status" value="1"/>
</dbReference>
<feature type="compositionally biased region" description="Polar residues" evidence="1">
    <location>
        <begin position="783"/>
        <end position="796"/>
    </location>
</feature>
<evidence type="ECO:0000256" key="1">
    <source>
        <dbReference type="SAM" id="MobiDB-lite"/>
    </source>
</evidence>
<dbReference type="InterPro" id="IPR011033">
    <property type="entry name" value="PRC_barrel-like_sf"/>
</dbReference>
<feature type="compositionally biased region" description="Pro residues" evidence="1">
    <location>
        <begin position="945"/>
        <end position="965"/>
    </location>
</feature>
<feature type="region of interest" description="Disordered" evidence="1">
    <location>
        <begin position="1184"/>
        <end position="1218"/>
    </location>
</feature>
<feature type="region of interest" description="Disordered" evidence="1">
    <location>
        <begin position="778"/>
        <end position="893"/>
    </location>
</feature>
<organism evidence="3">
    <name type="scientific">Aphanomyces invadans</name>
    <dbReference type="NCBI Taxonomy" id="157072"/>
    <lineage>
        <taxon>Eukaryota</taxon>
        <taxon>Sar</taxon>
        <taxon>Stramenopiles</taxon>
        <taxon>Oomycota</taxon>
        <taxon>Saprolegniomycetes</taxon>
        <taxon>Saprolegniales</taxon>
        <taxon>Verrucalvaceae</taxon>
        <taxon>Aphanomyces</taxon>
    </lineage>
</organism>
<feature type="compositionally biased region" description="Polar residues" evidence="1">
    <location>
        <begin position="589"/>
        <end position="600"/>
    </location>
</feature>
<feature type="compositionally biased region" description="Basic and acidic residues" evidence="1">
    <location>
        <begin position="1184"/>
        <end position="1203"/>
    </location>
</feature>
<dbReference type="GO" id="GO:0005516">
    <property type="term" value="F:calmodulin binding"/>
    <property type="evidence" value="ECO:0007669"/>
    <property type="project" value="InterPro"/>
</dbReference>
<evidence type="ECO:0000313" key="3">
    <source>
        <dbReference type="EMBL" id="ETV99867.1"/>
    </source>
</evidence>
<gene>
    <name evidence="3" type="ORF">H310_07902</name>
</gene>
<name>A0A024U2N8_9STRA</name>
<dbReference type="EMBL" id="KI913966">
    <property type="protein sequence ID" value="ETV99867.1"/>
    <property type="molecule type" value="Genomic_DNA"/>
</dbReference>
<dbReference type="InterPro" id="IPR032940">
    <property type="entry name" value="CAMSAP"/>
</dbReference>